<dbReference type="Pfam" id="PF13439">
    <property type="entry name" value="Glyco_transf_4"/>
    <property type="match status" value="1"/>
</dbReference>
<dbReference type="STRING" id="1618572.UT17_C0001G0076"/>
<gene>
    <name evidence="3" type="ORF">UT17_C0001G0076</name>
</gene>
<dbReference type="PANTHER" id="PTHR45947">
    <property type="entry name" value="SULFOQUINOVOSYL TRANSFERASE SQD2"/>
    <property type="match status" value="1"/>
</dbReference>
<dbReference type="EMBL" id="LBVU01000001">
    <property type="protein sequence ID" value="KKQ92697.1"/>
    <property type="molecule type" value="Genomic_DNA"/>
</dbReference>
<organism evidence="3 4">
    <name type="scientific">Candidatus Woesebacteria bacterium GW2011_GWB1_39_10</name>
    <dbReference type="NCBI Taxonomy" id="1618572"/>
    <lineage>
        <taxon>Bacteria</taxon>
        <taxon>Candidatus Woeseibacteriota</taxon>
    </lineage>
</organism>
<keyword evidence="3" id="KW-0808">Transferase</keyword>
<dbReference type="Proteomes" id="UP000034774">
    <property type="component" value="Unassembled WGS sequence"/>
</dbReference>
<accession>A0A0G0LNQ9</accession>
<dbReference type="Pfam" id="PF00534">
    <property type="entry name" value="Glycos_transf_1"/>
    <property type="match status" value="1"/>
</dbReference>
<dbReference type="Gene3D" id="3.40.50.2000">
    <property type="entry name" value="Glycogen Phosphorylase B"/>
    <property type="match status" value="2"/>
</dbReference>
<protein>
    <submittedName>
        <fullName evidence="3">Glycosyltransferase</fullName>
    </submittedName>
</protein>
<sequence>MKIIFATDFYYPQTGGIEVSTRRLSQKLSEACNQVFIIAPSKSFRDKTYREGSVTIFGMGSIQIPFYKSARYSPSLLLKNKISKILTEIKPDVVHVQTNLSIGRLASVCAQRLGISTVATGHFMAEDFVRTLKLPHFSWKFINDISHTFSYSIWKKVDIFTVPTDTAANYFAEKHGFEKKILTISNGVDIKKFKSNRSNQKQVPTIAVVGRLDSAKRVDVVIKALPDILKKMRVNLIIVGSGLEMQNLKNMARNLGVRGHVRFKGFLPEQKVAELYRRVNLLATASVIETQGLAVLEALASGLPVVAANAGATPELVREGVNGYLFNPDDPASFATRVIKILSNKKLMIKMGKESVKIAKKHDIDEVVVKMQGLYQKAIAINSMRALNTKYVPFYRSKGFIVRLAVVGLVLSFLFRNVLASPSKVSARELVIKNKIMNSKIVKKIENLDIKVKEKFPLRNPSR</sequence>
<reference evidence="3 4" key="1">
    <citation type="journal article" date="2015" name="Nature">
        <title>rRNA introns, odd ribosomes, and small enigmatic genomes across a large radiation of phyla.</title>
        <authorList>
            <person name="Brown C.T."/>
            <person name="Hug L.A."/>
            <person name="Thomas B.C."/>
            <person name="Sharon I."/>
            <person name="Castelle C.J."/>
            <person name="Singh A."/>
            <person name="Wilkins M.J."/>
            <person name="Williams K.H."/>
            <person name="Banfield J.F."/>
        </authorList>
    </citation>
    <scope>NUCLEOTIDE SEQUENCE [LARGE SCALE GENOMIC DNA]</scope>
</reference>
<comment type="caution">
    <text evidence="3">The sequence shown here is derived from an EMBL/GenBank/DDBJ whole genome shotgun (WGS) entry which is preliminary data.</text>
</comment>
<evidence type="ECO:0000259" key="2">
    <source>
        <dbReference type="Pfam" id="PF13439"/>
    </source>
</evidence>
<dbReference type="InterPro" id="IPR028098">
    <property type="entry name" value="Glyco_trans_4-like_N"/>
</dbReference>
<dbReference type="AlphaFoldDB" id="A0A0G0LNQ9"/>
<name>A0A0G0LNQ9_9BACT</name>
<evidence type="ECO:0000259" key="1">
    <source>
        <dbReference type="Pfam" id="PF00534"/>
    </source>
</evidence>
<feature type="domain" description="Glycosyltransferase subfamily 4-like N-terminal" evidence="2">
    <location>
        <begin position="15"/>
        <end position="191"/>
    </location>
</feature>
<dbReference type="PANTHER" id="PTHR45947:SF3">
    <property type="entry name" value="SULFOQUINOVOSYL TRANSFERASE SQD2"/>
    <property type="match status" value="1"/>
</dbReference>
<evidence type="ECO:0000313" key="4">
    <source>
        <dbReference type="Proteomes" id="UP000034774"/>
    </source>
</evidence>
<feature type="domain" description="Glycosyl transferase family 1" evidence="1">
    <location>
        <begin position="194"/>
        <end position="354"/>
    </location>
</feature>
<evidence type="ECO:0000313" key="3">
    <source>
        <dbReference type="EMBL" id="KKQ92697.1"/>
    </source>
</evidence>
<proteinExistence type="predicted"/>
<dbReference type="SUPFAM" id="SSF53756">
    <property type="entry name" value="UDP-Glycosyltransferase/glycogen phosphorylase"/>
    <property type="match status" value="1"/>
</dbReference>
<dbReference type="GO" id="GO:0016757">
    <property type="term" value="F:glycosyltransferase activity"/>
    <property type="evidence" value="ECO:0007669"/>
    <property type="project" value="InterPro"/>
</dbReference>
<dbReference type="InterPro" id="IPR001296">
    <property type="entry name" value="Glyco_trans_1"/>
</dbReference>
<dbReference type="InterPro" id="IPR050194">
    <property type="entry name" value="Glycosyltransferase_grp1"/>
</dbReference>